<keyword evidence="3" id="KW-1133">Transmembrane helix</keyword>
<keyword evidence="3" id="KW-0812">Transmembrane</keyword>
<evidence type="ECO:0000256" key="2">
    <source>
        <dbReference type="SAM" id="MobiDB-lite"/>
    </source>
</evidence>
<dbReference type="InterPro" id="IPR050922">
    <property type="entry name" value="LytR/CpsA/Psr_CW_biosynth"/>
</dbReference>
<dbReference type="PANTHER" id="PTHR33392:SF6">
    <property type="entry name" value="POLYISOPRENYL-TEICHOIC ACID--PEPTIDOGLYCAN TEICHOIC ACID TRANSFERASE TAGU"/>
    <property type="match status" value="1"/>
</dbReference>
<evidence type="ECO:0000256" key="3">
    <source>
        <dbReference type="SAM" id="Phobius"/>
    </source>
</evidence>
<organism evidence="5 6">
    <name type="scientific">Cryobacterium zongtaii</name>
    <dbReference type="NCBI Taxonomy" id="1259217"/>
    <lineage>
        <taxon>Bacteria</taxon>
        <taxon>Bacillati</taxon>
        <taxon>Actinomycetota</taxon>
        <taxon>Actinomycetes</taxon>
        <taxon>Micrococcales</taxon>
        <taxon>Microbacteriaceae</taxon>
        <taxon>Cryobacterium</taxon>
    </lineage>
</organism>
<dbReference type="Gene3D" id="3.40.630.190">
    <property type="entry name" value="LCP protein"/>
    <property type="match status" value="1"/>
</dbReference>
<protein>
    <submittedName>
        <fullName evidence="5">LytR family transcriptional regulator</fullName>
    </submittedName>
</protein>
<dbReference type="PANTHER" id="PTHR33392">
    <property type="entry name" value="POLYISOPRENYL-TEICHOIC ACID--PEPTIDOGLYCAN TEICHOIC ACID TRANSFERASE TAGU"/>
    <property type="match status" value="1"/>
</dbReference>
<dbReference type="InterPro" id="IPR004474">
    <property type="entry name" value="LytR_CpsA_psr"/>
</dbReference>
<name>A0A2S3ZGR1_9MICO</name>
<gene>
    <name evidence="5" type="ORF">C3B61_08335</name>
</gene>
<feature type="domain" description="Cell envelope-related transcriptional attenuator" evidence="4">
    <location>
        <begin position="111"/>
        <end position="266"/>
    </location>
</feature>
<feature type="compositionally biased region" description="Low complexity" evidence="2">
    <location>
        <begin position="377"/>
        <end position="386"/>
    </location>
</feature>
<dbReference type="NCBIfam" id="TIGR00350">
    <property type="entry name" value="lytR_cpsA_psr"/>
    <property type="match status" value="1"/>
</dbReference>
<feature type="transmembrane region" description="Helical" evidence="3">
    <location>
        <begin position="25"/>
        <end position="53"/>
    </location>
</feature>
<evidence type="ECO:0000313" key="6">
    <source>
        <dbReference type="Proteomes" id="UP000237340"/>
    </source>
</evidence>
<proteinExistence type="inferred from homology"/>
<feature type="region of interest" description="Disordered" evidence="2">
    <location>
        <begin position="355"/>
        <end position="416"/>
    </location>
</feature>
<evidence type="ECO:0000259" key="4">
    <source>
        <dbReference type="Pfam" id="PF03816"/>
    </source>
</evidence>
<evidence type="ECO:0000256" key="1">
    <source>
        <dbReference type="ARBA" id="ARBA00006068"/>
    </source>
</evidence>
<dbReference type="Pfam" id="PF03816">
    <property type="entry name" value="LytR_cpsA_psr"/>
    <property type="match status" value="1"/>
</dbReference>
<evidence type="ECO:0000313" key="5">
    <source>
        <dbReference type="EMBL" id="POH66557.1"/>
    </source>
</evidence>
<keyword evidence="6" id="KW-1185">Reference proteome</keyword>
<accession>A0A2S3ZGR1</accession>
<comment type="similarity">
    <text evidence="1">Belongs to the LytR/CpsA/Psr (LCP) family.</text>
</comment>
<dbReference type="AlphaFoldDB" id="A0A2S3ZGR1"/>
<sequence>MGRPVTELQHTTGIARHGRLKRPHAVTGVLSAVALGLAVLLVSGGAVTAFALWQFRTAVVANSIDIDGPDADADPPPGIGSYENGFNLLIVGVDNDSAQGATYGVRETTLNDVNILVHVSADHSNAVVVSIPRDLVVAHPECIDTATGAVVGELAAAPVNEAMGRGGLPCVVSTVEELTGLEIPYAGLTSFAGVVRLSDAVGGVPICLSEPVDDPKAGLSLPAGTSVVSGDTALAFLRSRHGVGDGSDLARISSQQLYLASLMRTVRGDGTLTDLPRLYTLANAAAGNISLSTSLAHTDTMVSMALALADIDLDRLVFVQYPGTTEDPAFPGKVVPLQGLADTMFAKIAADEPFTLGAAPPTDEPLVLGPPAETPEAPGQTDAAAPPATPTPPPVALDGLTGRTADDESCAEVNGG</sequence>
<reference evidence="5 6" key="1">
    <citation type="submission" date="2018-01" db="EMBL/GenBank/DDBJ databases">
        <title>Cryobacterium sp. nov., from glaciers in China.</title>
        <authorList>
            <person name="Liu Q."/>
            <person name="Xin Y.-H."/>
        </authorList>
    </citation>
    <scope>NUCLEOTIDE SEQUENCE [LARGE SCALE GENOMIC DNA]</scope>
    <source>
        <strain evidence="5 6">TMN-42</strain>
    </source>
</reference>
<comment type="caution">
    <text evidence="5">The sequence shown here is derived from an EMBL/GenBank/DDBJ whole genome shotgun (WGS) entry which is preliminary data.</text>
</comment>
<dbReference type="Proteomes" id="UP000237340">
    <property type="component" value="Unassembled WGS sequence"/>
</dbReference>
<keyword evidence="3" id="KW-0472">Membrane</keyword>
<dbReference type="EMBL" id="PPXD01000009">
    <property type="protein sequence ID" value="POH66557.1"/>
    <property type="molecule type" value="Genomic_DNA"/>
</dbReference>